<organism evidence="1 2">
    <name type="scientific">Polyporus arcularius HHB13444</name>
    <dbReference type="NCBI Taxonomy" id="1314778"/>
    <lineage>
        <taxon>Eukaryota</taxon>
        <taxon>Fungi</taxon>
        <taxon>Dikarya</taxon>
        <taxon>Basidiomycota</taxon>
        <taxon>Agaricomycotina</taxon>
        <taxon>Agaricomycetes</taxon>
        <taxon>Polyporales</taxon>
        <taxon>Polyporaceae</taxon>
        <taxon>Polyporus</taxon>
    </lineage>
</organism>
<accession>A0A5C3P264</accession>
<dbReference type="Proteomes" id="UP000308197">
    <property type="component" value="Unassembled WGS sequence"/>
</dbReference>
<evidence type="ECO:0000313" key="2">
    <source>
        <dbReference type="Proteomes" id="UP000308197"/>
    </source>
</evidence>
<sequence length="70" mass="7919">LDALAVWRYLGIFYDPALTFTAHIKHYAQSALNTVRAMLSLGNSERGLSPRQKRQLYISCVVPLMTYGCQ</sequence>
<evidence type="ECO:0000313" key="1">
    <source>
        <dbReference type="EMBL" id="TFK83724.1"/>
    </source>
</evidence>
<dbReference type="InParanoid" id="A0A5C3P264"/>
<dbReference type="AlphaFoldDB" id="A0A5C3P264"/>
<protein>
    <submittedName>
        <fullName evidence="1">Uncharacterized protein</fullName>
    </submittedName>
</protein>
<reference evidence="1 2" key="1">
    <citation type="journal article" date="2019" name="Nat. Ecol. Evol.">
        <title>Megaphylogeny resolves global patterns of mushroom evolution.</title>
        <authorList>
            <person name="Varga T."/>
            <person name="Krizsan K."/>
            <person name="Foldi C."/>
            <person name="Dima B."/>
            <person name="Sanchez-Garcia M."/>
            <person name="Sanchez-Ramirez S."/>
            <person name="Szollosi G.J."/>
            <person name="Szarkandi J.G."/>
            <person name="Papp V."/>
            <person name="Albert L."/>
            <person name="Andreopoulos W."/>
            <person name="Angelini C."/>
            <person name="Antonin V."/>
            <person name="Barry K.W."/>
            <person name="Bougher N.L."/>
            <person name="Buchanan P."/>
            <person name="Buyck B."/>
            <person name="Bense V."/>
            <person name="Catcheside P."/>
            <person name="Chovatia M."/>
            <person name="Cooper J."/>
            <person name="Damon W."/>
            <person name="Desjardin D."/>
            <person name="Finy P."/>
            <person name="Geml J."/>
            <person name="Haridas S."/>
            <person name="Hughes K."/>
            <person name="Justo A."/>
            <person name="Karasinski D."/>
            <person name="Kautmanova I."/>
            <person name="Kiss B."/>
            <person name="Kocsube S."/>
            <person name="Kotiranta H."/>
            <person name="LaButti K.M."/>
            <person name="Lechner B.E."/>
            <person name="Liimatainen K."/>
            <person name="Lipzen A."/>
            <person name="Lukacs Z."/>
            <person name="Mihaltcheva S."/>
            <person name="Morgado L.N."/>
            <person name="Niskanen T."/>
            <person name="Noordeloos M.E."/>
            <person name="Ohm R.A."/>
            <person name="Ortiz-Santana B."/>
            <person name="Ovrebo C."/>
            <person name="Racz N."/>
            <person name="Riley R."/>
            <person name="Savchenko A."/>
            <person name="Shiryaev A."/>
            <person name="Soop K."/>
            <person name="Spirin V."/>
            <person name="Szebenyi C."/>
            <person name="Tomsovsky M."/>
            <person name="Tulloss R.E."/>
            <person name="Uehling J."/>
            <person name="Grigoriev I.V."/>
            <person name="Vagvolgyi C."/>
            <person name="Papp T."/>
            <person name="Martin F.M."/>
            <person name="Miettinen O."/>
            <person name="Hibbett D.S."/>
            <person name="Nagy L.G."/>
        </authorList>
    </citation>
    <scope>NUCLEOTIDE SEQUENCE [LARGE SCALE GENOMIC DNA]</scope>
    <source>
        <strain evidence="1 2">HHB13444</strain>
    </source>
</reference>
<keyword evidence="2" id="KW-1185">Reference proteome</keyword>
<feature type="non-terminal residue" evidence="1">
    <location>
        <position position="1"/>
    </location>
</feature>
<feature type="non-terminal residue" evidence="1">
    <location>
        <position position="70"/>
    </location>
</feature>
<proteinExistence type="predicted"/>
<gene>
    <name evidence="1" type="ORF">K466DRAFT_473709</name>
</gene>
<name>A0A5C3P264_9APHY</name>
<dbReference type="EMBL" id="ML211370">
    <property type="protein sequence ID" value="TFK83724.1"/>
    <property type="molecule type" value="Genomic_DNA"/>
</dbReference>